<sequence length="507" mass="52827">MPSKSSLETIVSIVAAQSKASRMEQMKKNSSNKSQNLRHNSSISRRVLLPTFAILMLVIFLFGVCFGQQTGQLPGSSSSSSSASTSNHRGNRNDSNQKNNVQSNNYAASVSLLTSSSSSSSGSSQSNNPLVSTNRKQSFAGIPYLEKKSSSFSFSKPIEKLFASSSKTINSLNIDPTTSSAAYYNHASKNYPYSGGSGSNSHYSPYLMPISNYYTGSSATVSSLSPSASSPYQYTHYYSQAAESNLKPQHSQDSSTSNDQTKTSSTNQSFSKLNLTNPEDQERLLQQLRLAMLYNQLAALQQYRAAYGGVGGAGYSSYPYSAYPNTVSSLYDYYGLGSKDFNMELGGSKSNDNHNSTSASSFLDSNESGSMTSATQTKASTTASASEIANNAAQLQALAAMLAYRQQLQQMYGGSLGSGSAISGASYGLGASSLGLGSGGFGYPSSLYGGAGAYGSGYGSSGLGSAYSSLYGSSMPTGSGMLSSLAGGLSSLGSGLGVLSTLGMLFG</sequence>
<gene>
    <name evidence="2" type="ORF">SSS_7354</name>
</gene>
<reference evidence="4" key="1">
    <citation type="journal article" date="2020" name="PLoS Negl. Trop. Dis.">
        <title>High-quality nuclear genome for Sarcoptes scabiei-A critical resource for a neglected parasite.</title>
        <authorList>
            <person name="Korhonen P.K."/>
            <person name="Gasser R.B."/>
            <person name="Ma G."/>
            <person name="Wang T."/>
            <person name="Stroehlein A.J."/>
            <person name="Young N.D."/>
            <person name="Ang C.S."/>
            <person name="Fernando D.D."/>
            <person name="Lu H.C."/>
            <person name="Taylor S."/>
            <person name="Reynolds S.L."/>
            <person name="Mofiz E."/>
            <person name="Najaraj S.H."/>
            <person name="Gowda H."/>
            <person name="Madugundu A."/>
            <person name="Renuse S."/>
            <person name="Holt D."/>
            <person name="Pandey A."/>
            <person name="Papenfuss A.T."/>
            <person name="Fischer K."/>
        </authorList>
    </citation>
    <scope>NUCLEOTIDE SEQUENCE [LARGE SCALE GENOMIC DNA]</scope>
</reference>
<feature type="region of interest" description="Disordered" evidence="1">
    <location>
        <begin position="347"/>
        <end position="377"/>
    </location>
</feature>
<proteinExistence type="predicted"/>
<dbReference type="Proteomes" id="UP000070412">
    <property type="component" value="Unassembled WGS sequence"/>
</dbReference>
<dbReference type="AlphaFoldDB" id="A0A834VEU7"/>
<reference evidence="3" key="3">
    <citation type="submission" date="2022-06" db="UniProtKB">
        <authorList>
            <consortium name="EnsemblMetazoa"/>
        </authorList>
    </citation>
    <scope>IDENTIFICATION</scope>
</reference>
<keyword evidence="4" id="KW-1185">Reference proteome</keyword>
<feature type="region of interest" description="Disordered" evidence="1">
    <location>
        <begin position="243"/>
        <end position="278"/>
    </location>
</feature>
<evidence type="ECO:0000313" key="2">
    <source>
        <dbReference type="EMBL" id="KAF7494892.1"/>
    </source>
</evidence>
<evidence type="ECO:0000313" key="4">
    <source>
        <dbReference type="Proteomes" id="UP000070412"/>
    </source>
</evidence>
<evidence type="ECO:0000313" key="3">
    <source>
        <dbReference type="EnsemblMetazoa" id="KAF7494892.1"/>
    </source>
</evidence>
<feature type="region of interest" description="Disordered" evidence="1">
    <location>
        <begin position="75"/>
        <end position="101"/>
    </location>
</feature>
<feature type="compositionally biased region" description="Polar residues" evidence="1">
    <location>
        <begin position="348"/>
        <end position="369"/>
    </location>
</feature>
<dbReference type="EMBL" id="WVUK01000051">
    <property type="protein sequence ID" value="KAF7494892.1"/>
    <property type="molecule type" value="Genomic_DNA"/>
</dbReference>
<protein>
    <submittedName>
        <fullName evidence="2 3">Uncharacterized protein</fullName>
    </submittedName>
</protein>
<feature type="compositionally biased region" description="Low complexity" evidence="1">
    <location>
        <begin position="76"/>
        <end position="86"/>
    </location>
</feature>
<name>A0A834VEU7_SARSC</name>
<organism evidence="2">
    <name type="scientific">Sarcoptes scabiei</name>
    <name type="common">Itch mite</name>
    <name type="synonym">Acarus scabiei</name>
    <dbReference type="NCBI Taxonomy" id="52283"/>
    <lineage>
        <taxon>Eukaryota</taxon>
        <taxon>Metazoa</taxon>
        <taxon>Ecdysozoa</taxon>
        <taxon>Arthropoda</taxon>
        <taxon>Chelicerata</taxon>
        <taxon>Arachnida</taxon>
        <taxon>Acari</taxon>
        <taxon>Acariformes</taxon>
        <taxon>Sarcoptiformes</taxon>
        <taxon>Astigmata</taxon>
        <taxon>Psoroptidia</taxon>
        <taxon>Sarcoptoidea</taxon>
        <taxon>Sarcoptidae</taxon>
        <taxon>Sarcoptinae</taxon>
        <taxon>Sarcoptes</taxon>
    </lineage>
</organism>
<dbReference type="EnsemblMetazoa" id="SSS_7354s_mrna">
    <property type="protein sequence ID" value="KAF7494892.1"/>
    <property type="gene ID" value="SSS_7354"/>
</dbReference>
<reference evidence="2" key="2">
    <citation type="submission" date="2020-01" db="EMBL/GenBank/DDBJ databases">
        <authorList>
            <person name="Korhonen P.K.K."/>
            <person name="Guangxu M.G."/>
            <person name="Wang T.W."/>
            <person name="Stroehlein A.J.S."/>
            <person name="Young N.D."/>
            <person name="Ang C.-S.A."/>
            <person name="Fernando D.W.F."/>
            <person name="Lu H.L."/>
            <person name="Taylor S.T."/>
            <person name="Ehtesham M.E.M."/>
            <person name="Najaraj S.H.N."/>
            <person name="Harsha G.H.G."/>
            <person name="Madugundu A.M."/>
            <person name="Renuse S.R."/>
            <person name="Holt D.H."/>
            <person name="Pandey A.P."/>
            <person name="Papenfuss A.P."/>
            <person name="Gasser R.B.G."/>
            <person name="Fischer K.F."/>
        </authorList>
    </citation>
    <scope>NUCLEOTIDE SEQUENCE</scope>
    <source>
        <strain evidence="2">SSS_KF_BRIS2020</strain>
    </source>
</reference>
<evidence type="ECO:0000256" key="1">
    <source>
        <dbReference type="SAM" id="MobiDB-lite"/>
    </source>
</evidence>
<accession>A0A834VEU7</accession>